<protein>
    <submittedName>
        <fullName evidence="1">Uncharacterized protein</fullName>
    </submittedName>
</protein>
<sequence length="144" mass="16325">MGAIFIPRMISRLVRQRRDEKFNFKVAPLNGNATVAAAAVAALPVAQAEGIAKRRIVLRKNSSASSTRWSLQALSGLKSASNDRLFSMYLCARARMIVIRLMNHECRSRLSRCQFLRSGKLVDIYTTIRAWTEKDREQRVQSNL</sequence>
<dbReference type="EMBL" id="CADCXV010001305">
    <property type="protein sequence ID" value="CAB0043309.1"/>
    <property type="molecule type" value="Genomic_DNA"/>
</dbReference>
<organism evidence="1 2">
    <name type="scientific">Trichogramma brassicae</name>
    <dbReference type="NCBI Taxonomy" id="86971"/>
    <lineage>
        <taxon>Eukaryota</taxon>
        <taxon>Metazoa</taxon>
        <taxon>Ecdysozoa</taxon>
        <taxon>Arthropoda</taxon>
        <taxon>Hexapoda</taxon>
        <taxon>Insecta</taxon>
        <taxon>Pterygota</taxon>
        <taxon>Neoptera</taxon>
        <taxon>Endopterygota</taxon>
        <taxon>Hymenoptera</taxon>
        <taxon>Apocrita</taxon>
        <taxon>Proctotrupomorpha</taxon>
        <taxon>Chalcidoidea</taxon>
        <taxon>Trichogrammatidae</taxon>
        <taxon>Trichogramma</taxon>
    </lineage>
</organism>
<evidence type="ECO:0000313" key="2">
    <source>
        <dbReference type="Proteomes" id="UP000479190"/>
    </source>
</evidence>
<keyword evidence="2" id="KW-1185">Reference proteome</keyword>
<dbReference type="AlphaFoldDB" id="A0A6H5J569"/>
<evidence type="ECO:0000313" key="1">
    <source>
        <dbReference type="EMBL" id="CAB0043309.1"/>
    </source>
</evidence>
<dbReference type="Proteomes" id="UP000479190">
    <property type="component" value="Unassembled WGS sequence"/>
</dbReference>
<reference evidence="1 2" key="1">
    <citation type="submission" date="2020-02" db="EMBL/GenBank/DDBJ databases">
        <authorList>
            <person name="Ferguson B K."/>
        </authorList>
    </citation>
    <scope>NUCLEOTIDE SEQUENCE [LARGE SCALE GENOMIC DNA]</scope>
</reference>
<gene>
    <name evidence="1" type="ORF">TBRA_LOCUS14897</name>
</gene>
<proteinExistence type="predicted"/>
<accession>A0A6H5J569</accession>
<name>A0A6H5J569_9HYME</name>